<dbReference type="InterPro" id="IPR036420">
    <property type="entry name" value="BRCT_dom_sf"/>
</dbReference>
<evidence type="ECO:0000256" key="4">
    <source>
        <dbReference type="SAM" id="MobiDB-lite"/>
    </source>
</evidence>
<protein>
    <submittedName>
        <fullName evidence="7">BRCT domain-containing protein</fullName>
    </submittedName>
</protein>
<dbReference type="GO" id="GO:0031436">
    <property type="term" value="C:BRCA1-BARD1 complex"/>
    <property type="evidence" value="ECO:0007669"/>
    <property type="project" value="TreeGrafter"/>
</dbReference>
<feature type="domain" description="BRCT" evidence="5">
    <location>
        <begin position="369"/>
        <end position="446"/>
    </location>
</feature>
<keyword evidence="2 3" id="KW-0040">ANK repeat</keyword>
<dbReference type="WBParaSite" id="nRc.2.0.1.t39057-RA">
    <property type="protein sequence ID" value="nRc.2.0.1.t39057-RA"/>
    <property type="gene ID" value="nRc.2.0.1.g39057"/>
</dbReference>
<dbReference type="SUPFAM" id="SSF52113">
    <property type="entry name" value="BRCT domain"/>
    <property type="match status" value="2"/>
</dbReference>
<feature type="compositionally biased region" description="Basic residues" evidence="4">
    <location>
        <begin position="170"/>
        <end position="189"/>
    </location>
</feature>
<reference evidence="7" key="1">
    <citation type="submission" date="2022-11" db="UniProtKB">
        <authorList>
            <consortium name="WormBaseParasite"/>
        </authorList>
    </citation>
    <scope>IDENTIFICATION</scope>
</reference>
<dbReference type="PROSITE" id="PS50088">
    <property type="entry name" value="ANK_REPEAT"/>
    <property type="match status" value="2"/>
</dbReference>
<dbReference type="Pfam" id="PF12796">
    <property type="entry name" value="Ank_2"/>
    <property type="match status" value="1"/>
</dbReference>
<dbReference type="GO" id="GO:0004842">
    <property type="term" value="F:ubiquitin-protein transferase activity"/>
    <property type="evidence" value="ECO:0007669"/>
    <property type="project" value="TreeGrafter"/>
</dbReference>
<keyword evidence="6" id="KW-1185">Reference proteome</keyword>
<dbReference type="PANTHER" id="PTHR24171:SF8">
    <property type="entry name" value="BRCA1-ASSOCIATED RING DOMAIN PROTEIN 1"/>
    <property type="match status" value="1"/>
</dbReference>
<evidence type="ECO:0000259" key="5">
    <source>
        <dbReference type="PROSITE" id="PS50172"/>
    </source>
</evidence>
<evidence type="ECO:0000256" key="1">
    <source>
        <dbReference type="ARBA" id="ARBA00022737"/>
    </source>
</evidence>
<keyword evidence="1" id="KW-0677">Repeat</keyword>
<proteinExistence type="predicted"/>
<dbReference type="GO" id="GO:0070531">
    <property type="term" value="C:BRCA1-A complex"/>
    <property type="evidence" value="ECO:0007669"/>
    <property type="project" value="TreeGrafter"/>
</dbReference>
<evidence type="ECO:0000313" key="7">
    <source>
        <dbReference type="WBParaSite" id="nRc.2.0.1.t39057-RA"/>
    </source>
</evidence>
<feature type="repeat" description="ANK" evidence="3">
    <location>
        <begin position="253"/>
        <end position="285"/>
    </location>
</feature>
<organism evidence="6 7">
    <name type="scientific">Romanomermis culicivorax</name>
    <name type="common">Nematode worm</name>
    <dbReference type="NCBI Taxonomy" id="13658"/>
    <lineage>
        <taxon>Eukaryota</taxon>
        <taxon>Metazoa</taxon>
        <taxon>Ecdysozoa</taxon>
        <taxon>Nematoda</taxon>
        <taxon>Enoplea</taxon>
        <taxon>Dorylaimia</taxon>
        <taxon>Mermithida</taxon>
        <taxon>Mermithoidea</taxon>
        <taxon>Mermithidae</taxon>
        <taxon>Romanomermis</taxon>
    </lineage>
</organism>
<dbReference type="PANTHER" id="PTHR24171">
    <property type="entry name" value="ANKYRIN REPEAT DOMAIN-CONTAINING PROTEIN 39-RELATED"/>
    <property type="match status" value="1"/>
</dbReference>
<feature type="region of interest" description="Disordered" evidence="4">
    <location>
        <begin position="168"/>
        <end position="199"/>
    </location>
</feature>
<dbReference type="Gene3D" id="1.25.40.20">
    <property type="entry name" value="Ankyrin repeat-containing domain"/>
    <property type="match status" value="1"/>
</dbReference>
<dbReference type="Pfam" id="PF00533">
    <property type="entry name" value="BRCT"/>
    <property type="match status" value="1"/>
</dbReference>
<dbReference type="GO" id="GO:0085020">
    <property type="term" value="P:protein K6-linked ubiquitination"/>
    <property type="evidence" value="ECO:0007669"/>
    <property type="project" value="TreeGrafter"/>
</dbReference>
<dbReference type="Proteomes" id="UP000887565">
    <property type="component" value="Unplaced"/>
</dbReference>
<dbReference type="OMA" id="CSHYIIY"/>
<evidence type="ECO:0000313" key="6">
    <source>
        <dbReference type="Proteomes" id="UP000887565"/>
    </source>
</evidence>
<dbReference type="InterPro" id="IPR001357">
    <property type="entry name" value="BRCT_dom"/>
</dbReference>
<dbReference type="AlphaFoldDB" id="A0A915KKV2"/>
<accession>A0A915KKV2</accession>
<name>A0A915KKV2_ROMCU</name>
<feature type="repeat" description="ANK" evidence="3">
    <location>
        <begin position="287"/>
        <end position="319"/>
    </location>
</feature>
<evidence type="ECO:0000256" key="3">
    <source>
        <dbReference type="PROSITE-ProRule" id="PRU00023"/>
    </source>
</evidence>
<dbReference type="SMART" id="SM00292">
    <property type="entry name" value="BRCT"/>
    <property type="match status" value="2"/>
</dbReference>
<sequence>MAVFSTGYERTERCCAICKASSETWTLHPDRLTTVLSEEIENLRALIAEANLIVQPAELAAGKEATILENSLVDVNANDGIEFPLSKAGSPAATSTPNRNLSIAKTYDTAEDRSFIRENLRKSQEKLASECLHSMSLFSPPAAELIIDDDDEKFSVSTKSPAIFAAPVKRQTKSQPRKKARKPVKRKTQSQKAPCIDRSSPLNMFSNVKMVDNVTEKSRLHPVPASKFENLGLDDAKKLLFEDGRNPNETDNNNRTFLHEAARRGDNKIVELLLKRGAVVDAVGGDEFLTPLHEAIINGRLEIVRTLLNAGASTMQRNIRGATALDMTSDENILSLLRQYRDNFLVQQTPVFNIPSRKELCLCFTSAALEIYGAGVVNLATLNLANMSFKNEISEKVTHLIVTDKICRQTPTFFAALALGKWIITGDWFVECYKKRQLVPESAYEAIGTDVDPLCGGPRLSRENNLWLLPPLFASIHVYCRDLNPMWDKDFKKILQYSGAKIVSAEPTSDDDLLSAYDTVLFHTDLDSPESKVNFLIIYDPENESQMKNNVDDKNESNEGLNTERIKTVSIFWFLDCLQSFKILPFPDSKPVNDCTNDDSFYIPSSISQALP</sequence>
<dbReference type="InterPro" id="IPR036770">
    <property type="entry name" value="Ankyrin_rpt-contain_sf"/>
</dbReference>
<dbReference type="PROSITE" id="PS50297">
    <property type="entry name" value="ANK_REP_REGION"/>
    <property type="match status" value="2"/>
</dbReference>
<dbReference type="SMART" id="SM00248">
    <property type="entry name" value="ANK"/>
    <property type="match status" value="2"/>
</dbReference>
<dbReference type="PROSITE" id="PS50172">
    <property type="entry name" value="BRCT"/>
    <property type="match status" value="1"/>
</dbReference>
<evidence type="ECO:0000256" key="2">
    <source>
        <dbReference type="ARBA" id="ARBA00023043"/>
    </source>
</evidence>
<dbReference type="SUPFAM" id="SSF48403">
    <property type="entry name" value="Ankyrin repeat"/>
    <property type="match status" value="1"/>
</dbReference>
<dbReference type="Gene3D" id="3.40.50.10190">
    <property type="entry name" value="BRCT domain"/>
    <property type="match status" value="2"/>
</dbReference>
<dbReference type="InterPro" id="IPR002110">
    <property type="entry name" value="Ankyrin_rpt"/>
</dbReference>